<sequence>MKHVVLFSGGVASAYVAHMVKNELGKEGLRDIVLLNTPTWSEDRDIYRFMCQVGRKLKLPITIWGDGRTIWQLIQDRGAIPGNFIPFCTQRLKQEMKEQYYKYLERMGEEYIEYVGFGADEPSRVQKAYARAQKHGRKIRFPIAESCISSEEIKKFITEEWKLQLPNAYKALKHNNCIPCFKGGKEYFYQVYKFYPEQFELAKQAENETGYTVFKDTKLEELEKNFMNKEEWENNQYQIADFIPCDCWL</sequence>
<gene>
    <name evidence="1" type="ORF">SAMN04487772_10241</name>
</gene>
<dbReference type="OrthoDB" id="1032766at2"/>
<dbReference type="Proteomes" id="UP000199800">
    <property type="component" value="Unassembled WGS sequence"/>
</dbReference>
<name>A0A1H9YIR3_9FIRM</name>
<evidence type="ECO:0000313" key="2">
    <source>
        <dbReference type="Proteomes" id="UP000199800"/>
    </source>
</evidence>
<keyword evidence="2" id="KW-1185">Reference proteome</keyword>
<dbReference type="STRING" id="29364.SAMN04487772_10241"/>
<dbReference type="RefSeq" id="WP_092475362.1">
    <property type="nucleotide sequence ID" value="NZ_FOHN01000002.1"/>
</dbReference>
<dbReference type="AlphaFoldDB" id="A0A1H9YIR3"/>
<reference evidence="1 2" key="1">
    <citation type="submission" date="2016-10" db="EMBL/GenBank/DDBJ databases">
        <authorList>
            <person name="de Groot N.N."/>
        </authorList>
    </citation>
    <scope>NUCLEOTIDE SEQUENCE [LARGE SCALE GENOMIC DNA]</scope>
    <source>
        <strain evidence="1 2">DSM 1801</strain>
    </source>
</reference>
<dbReference type="SUPFAM" id="SSF52402">
    <property type="entry name" value="Adenine nucleotide alpha hydrolases-like"/>
    <property type="match status" value="1"/>
</dbReference>
<proteinExistence type="predicted"/>
<protein>
    <recommendedName>
        <fullName evidence="3">Phosphoadenosine phosphosulfate reductase family protein</fullName>
    </recommendedName>
</protein>
<organism evidence="1 2">
    <name type="scientific">[Clostridium] polysaccharolyticum</name>
    <dbReference type="NCBI Taxonomy" id="29364"/>
    <lineage>
        <taxon>Bacteria</taxon>
        <taxon>Bacillati</taxon>
        <taxon>Bacillota</taxon>
        <taxon>Clostridia</taxon>
        <taxon>Lachnospirales</taxon>
        <taxon>Lachnospiraceae</taxon>
    </lineage>
</organism>
<evidence type="ECO:0008006" key="3">
    <source>
        <dbReference type="Google" id="ProtNLM"/>
    </source>
</evidence>
<dbReference type="EMBL" id="FOHN01000002">
    <property type="protein sequence ID" value="SES68959.1"/>
    <property type="molecule type" value="Genomic_DNA"/>
</dbReference>
<accession>A0A1H9YIR3</accession>
<evidence type="ECO:0000313" key="1">
    <source>
        <dbReference type="EMBL" id="SES68959.1"/>
    </source>
</evidence>
<dbReference type="InterPro" id="IPR014729">
    <property type="entry name" value="Rossmann-like_a/b/a_fold"/>
</dbReference>
<dbReference type="Gene3D" id="3.40.50.620">
    <property type="entry name" value="HUPs"/>
    <property type="match status" value="1"/>
</dbReference>